<dbReference type="AlphaFoldDB" id="A0A1I6RLP6"/>
<protein>
    <submittedName>
        <fullName evidence="1">Uncharacterized protein</fullName>
    </submittedName>
</protein>
<accession>A0A1I6RLP6</accession>
<proteinExistence type="predicted"/>
<dbReference type="EMBL" id="FOZW01000003">
    <property type="protein sequence ID" value="SFS65637.1"/>
    <property type="molecule type" value="Genomic_DNA"/>
</dbReference>
<dbReference type="Proteomes" id="UP000199392">
    <property type="component" value="Unassembled WGS sequence"/>
</dbReference>
<dbReference type="RefSeq" id="WP_092430744.1">
    <property type="nucleotide sequence ID" value="NZ_FNCL01000022.1"/>
</dbReference>
<name>A0A1I6RLP6_9RHOB</name>
<sequence>MSKKIEVLEVGDVRFLTTHPTLALVARTLSDSLASVSKSFGPVDIWLGAHRTPRVPRTSGRRLVVVQTEQILDVDGRQIDTRMTLRRIARLALRADLFVEWNPHNRAFYGVLPRLLPRRFLFGPYVFPSDTRTQTPGEGLSFVGHVTPERRAKLENFPDVRCLPTKSDIEEIDRTIAAGAAMLNLHAMPGTYSEVPRVLLAYLAGKPLVSEELAPPFSAGHSYLLPDAPRTPEALAQVWQGLNTVAARYPITEMLRSRSRRVPADHDGNMARLAARKT</sequence>
<organism evidence="1 2">
    <name type="scientific">Alloyangia pacifica</name>
    <dbReference type="NCBI Taxonomy" id="311180"/>
    <lineage>
        <taxon>Bacteria</taxon>
        <taxon>Pseudomonadati</taxon>
        <taxon>Pseudomonadota</taxon>
        <taxon>Alphaproteobacteria</taxon>
        <taxon>Rhodobacterales</taxon>
        <taxon>Roseobacteraceae</taxon>
        <taxon>Alloyangia</taxon>
    </lineage>
</organism>
<keyword evidence="2" id="KW-1185">Reference proteome</keyword>
<evidence type="ECO:0000313" key="1">
    <source>
        <dbReference type="EMBL" id="SFS65637.1"/>
    </source>
</evidence>
<gene>
    <name evidence="1" type="ORF">SAMN04488050_103188</name>
</gene>
<dbReference type="STRING" id="311180.SAMN04488050_103188"/>
<dbReference type="OrthoDB" id="7830938at2"/>
<evidence type="ECO:0000313" key="2">
    <source>
        <dbReference type="Proteomes" id="UP000199392"/>
    </source>
</evidence>
<reference evidence="2" key="1">
    <citation type="submission" date="2016-10" db="EMBL/GenBank/DDBJ databases">
        <authorList>
            <person name="Varghese N."/>
            <person name="Submissions S."/>
        </authorList>
    </citation>
    <scope>NUCLEOTIDE SEQUENCE [LARGE SCALE GENOMIC DNA]</scope>
    <source>
        <strain evidence="2">DSM 26894</strain>
    </source>
</reference>